<evidence type="ECO:0000313" key="2">
    <source>
        <dbReference type="Proteomes" id="UP000000441"/>
    </source>
</evidence>
<dbReference type="Proteomes" id="UP000000441">
    <property type="component" value="Chromosome"/>
</dbReference>
<proteinExistence type="predicted"/>
<name>B9IX26_BACCQ</name>
<evidence type="ECO:0000313" key="1">
    <source>
        <dbReference type="EMBL" id="ACM12236.1"/>
    </source>
</evidence>
<dbReference type="HOGENOM" id="CLU_1048267_0_0_9"/>
<dbReference type="KEGG" id="bcq:BCQ_1808"/>
<protein>
    <submittedName>
        <fullName evidence="1">Uncharacterized protein</fullName>
    </submittedName>
</protein>
<accession>B9IX26</accession>
<reference evidence="1 2" key="1">
    <citation type="journal article" date="2009" name="J. Bacteriol.">
        <title>Complete genome sequence of the extremophilic Bacillus cereus strain Q1 with industrial applications.</title>
        <authorList>
            <person name="Xiong Z."/>
            <person name="Jiang Y."/>
            <person name="Qi D."/>
            <person name="Lu H."/>
            <person name="Yang F."/>
            <person name="Yang J."/>
            <person name="Chen L."/>
            <person name="Sun L."/>
            <person name="Xu X."/>
            <person name="Xue Y."/>
            <person name="Zhu Y."/>
            <person name="Jin Q."/>
        </authorList>
    </citation>
    <scope>NUCLEOTIDE SEQUENCE [LARGE SCALE GENOMIC DNA]</scope>
    <source>
        <strain evidence="1 2">Q1</strain>
    </source>
</reference>
<sequence length="265" mass="29913">MSECADYTNVLADKKLQIENILELMNKYTKEAYSLIGIDSISFEEIKLDHEWYVKMLQPIGITTVFSLANKGFNFLLKKVAVSYLLKQGRIGPAALVKLVGLPKWFKLGTSVGSAIGGAIVAVGIDVTIDAITGNDERAKLQNGIKDLAKPRIELRYGVLKTQYYYDMLMAITNEINRIKRKAAKKKWTEEDLKEEIRDAITDTMETFKETTPEPTRESALTDLKGKDKILGNWTDEDLSQSSLEEVVKELNEHENNIDLTAIKY</sequence>
<dbReference type="EMBL" id="CP000227">
    <property type="protein sequence ID" value="ACM12236.1"/>
    <property type="molecule type" value="Genomic_DNA"/>
</dbReference>
<dbReference type="AlphaFoldDB" id="B9IX26"/>
<organism evidence="1 2">
    <name type="scientific">Bacillus cereus (strain Q1)</name>
    <dbReference type="NCBI Taxonomy" id="361100"/>
    <lineage>
        <taxon>Bacteria</taxon>
        <taxon>Bacillati</taxon>
        <taxon>Bacillota</taxon>
        <taxon>Bacilli</taxon>
        <taxon>Bacillales</taxon>
        <taxon>Bacillaceae</taxon>
        <taxon>Bacillus</taxon>
        <taxon>Bacillus cereus group</taxon>
    </lineage>
</organism>
<gene>
    <name evidence="1" type="ordered locus">BCQ_1808</name>
</gene>